<evidence type="ECO:0000313" key="10">
    <source>
        <dbReference type="EMBL" id="GKU24633.1"/>
    </source>
</evidence>
<dbReference type="EMBL" id="BQXY01000002">
    <property type="protein sequence ID" value="GKU24633.1"/>
    <property type="molecule type" value="Genomic_DNA"/>
</dbReference>
<dbReference type="Gene3D" id="2.60.120.260">
    <property type="entry name" value="Galactose-binding domain-like"/>
    <property type="match status" value="4"/>
</dbReference>
<keyword evidence="11" id="KW-1185">Reference proteome</keyword>
<dbReference type="EC" id="3.2.1.39" evidence="3"/>
<proteinExistence type="inferred from homology"/>
<evidence type="ECO:0000259" key="9">
    <source>
        <dbReference type="PROSITE" id="PS50022"/>
    </source>
</evidence>
<name>A0A9W6DAF7_9CLOT</name>
<accession>A0A9W6DAF7</accession>
<dbReference type="Pfam" id="PF17652">
    <property type="entry name" value="Glyco_hydro81C"/>
    <property type="match status" value="1"/>
</dbReference>
<feature type="domain" description="F5/8 type C" evidence="9">
    <location>
        <begin position="39"/>
        <end position="175"/>
    </location>
</feature>
<keyword evidence="8" id="KW-0624">Polysaccharide degradation</keyword>
<evidence type="ECO:0000256" key="4">
    <source>
        <dbReference type="ARBA" id="ARBA00022801"/>
    </source>
</evidence>
<feature type="domain" description="F5/8 type C" evidence="9">
    <location>
        <begin position="1375"/>
        <end position="1520"/>
    </location>
</feature>
<evidence type="ECO:0000256" key="1">
    <source>
        <dbReference type="ARBA" id="ARBA00000382"/>
    </source>
</evidence>
<reference evidence="10" key="1">
    <citation type="journal article" date="2023" name="Int. J. Syst. Evol. Microbiol.">
        <title>&lt;i&gt;Clostridium folliculivorans&lt;/i&gt; sp. nov., isolated from soil samples of an organic paddy in Japan.</title>
        <authorList>
            <person name="Tazawa J."/>
            <person name="Kobayashi H."/>
            <person name="Tanizawa Y."/>
            <person name="Uchino A."/>
            <person name="Tanaka F."/>
            <person name="Urashima Y."/>
            <person name="Miura S."/>
            <person name="Sakamoto M."/>
            <person name="Ohkuma M."/>
            <person name="Tohno M."/>
        </authorList>
    </citation>
    <scope>NUCLEOTIDE SEQUENCE</scope>
    <source>
        <strain evidence="10">D1-1</strain>
    </source>
</reference>
<sequence>MFKDKSINRKRIRKSLSSFTALCMALSLVQISFIKNTTVKAADAGSPYLLSQNRTVYASSSNVGSSTDKMVDGDTTTRWESEWGKDDQWLYVDLGASANITEVKINWEGAYAKDYTIDVCDDESSWQTINNEVNGTGGNEDIKVTGKGRYVRLHLTKRALIAYGYSIFEFQVFGTGGLNQPPVAPLGQNVALNKNVVASGTHEDWYIKPGEVDPKKAVDGDFNTRWGSPINEAQWIYVDLGVPHTIGRVILNWDSPARIYDIEVSDDATNWKKIYRTLNGRGGEENIPLYATGRYVRMNGITRGTTYEFGLREFRVYDYVTGDPKPVYTIPALPASTVTSVGTGSYVSDPTLFPQPKEPFEKTSNLNSPLPSNDWWQSILIKNLGDALITLPLKAKYQKEGLGLLTPSAGWIQDRTVQTEKNIDLFLMANNINSPEMNSKISGYGDYSASVILSDNDTAKMKTTFVKGSPYVFTEFSDPNSAELYSTVISKIFDDNGNIILANDKDSIVTDHIGIEVTNVDGAPTPKTIKRYYGVFAPQGTTFKRVGSKIKMQLGGGQNYLSMSTMTTDGDLNYFYKHGYAFVTDTKATYNYDGVSSNVTTTFTNNISLKRTDLANTTLMCMLPAQWKASSASKTTLAYPSVRGSLKLHEGNSFNTVDKFNGIVPQFTEPLNSEYSRAELLKYLANLDKETTNYMAGDAYWEGKNLHPLAMGLLIADQINATEYKNKFISRLKTILTDWYTYTPGETEGYYFNYNKEWGTLIYKNSEFGANTGITDHHFTYGYFTFASAVLATYDQDFLKNYGSMVDTLIRDYVNPSRTDSMFPQFRNFDPYEGHSWAGGYSDNWDGNNQEAAGESLFGWVGQYLWGKVSGNTTYRDAGIYGFTTELRSIEQYWFNYDGDNWISDYTHKTIGQAYGSTNFYGTFFNGDSVYVYGIHWLPTSEYLTNYGIDKAKAAGLYEGMKNDIINDYNKSTDPNKGAAPDPNNVEPDWKHITWPIESLSDPKAVLSKWNPTQVQTKEAYNTYWFVNSMATLGQRTNDVWAQNGEGASIYKNGTSYTALVWNPSSSSITVKFANASGEVGYTTVAPKTMVSVDPFVKNSVSKTALKAEMNYDNTLNVNDYTVDSWNAYSTTLANAKSVNDNAAATNDQVITALNNLRSAVQGLVKKTSNPGNDTNIAAGKIAVSSSNEADGLGAQYTTDTSLDTRWSSNWAVNKDNHPEYIYVDLGQPYFVGDVKVNWSDAFAKGYLVQAASSNPELESSWSTVATITDGAGGIGESVFNSTAARYVRIYCTSAATQWGYSIKEISVFGAADKTLLSAKINEASALKSTDYTADSWAVLINALNNAKNVNADLKATQDAVNTALQTLTNAVSSLVKNTAPVNSGDNLALNKKAVSSSNEADGLGAQNVTDSDLISRWSSNWAANKDNHPEFVYVDLANAYDVSDVKVLWDTAYAKGYDLQVCSADPMVESNWKTVATVTNGLGSTVETTFTKISAKYVRIYCKDPVTQWGYSIRNIEIR</sequence>
<evidence type="ECO:0000256" key="8">
    <source>
        <dbReference type="ARBA" id="ARBA00023326"/>
    </source>
</evidence>
<comment type="catalytic activity">
    <reaction evidence="1">
        <text>Hydrolysis of (1-&gt;3)-beta-D-glucosidic linkages in (1-&gt;3)-beta-D-glucans.</text>
        <dbReference type="EC" id="3.2.1.39"/>
    </reaction>
</comment>
<dbReference type="InterPro" id="IPR040720">
    <property type="entry name" value="GH81_C"/>
</dbReference>
<dbReference type="PANTHER" id="PTHR31983">
    <property type="entry name" value="ENDO-1,3(4)-BETA-GLUCANASE 1"/>
    <property type="match status" value="1"/>
</dbReference>
<comment type="similarity">
    <text evidence="2">Belongs to the glycosyl hydrolase 81 family.</text>
</comment>
<gene>
    <name evidence="10" type="ORF">CFOLD11_14590</name>
</gene>
<dbReference type="SUPFAM" id="SSF49785">
    <property type="entry name" value="Galactose-binding domain-like"/>
    <property type="match status" value="4"/>
</dbReference>
<dbReference type="Pfam" id="PF07554">
    <property type="entry name" value="FIVAR"/>
    <property type="match status" value="2"/>
</dbReference>
<evidence type="ECO:0000256" key="6">
    <source>
        <dbReference type="ARBA" id="ARBA00023295"/>
    </source>
</evidence>
<dbReference type="RefSeq" id="WP_261851649.1">
    <property type="nucleotide sequence ID" value="NZ_BQXY01000002.1"/>
</dbReference>
<dbReference type="Proteomes" id="UP001057868">
    <property type="component" value="Unassembled WGS sequence"/>
</dbReference>
<keyword evidence="4" id="KW-0378">Hydrolase</keyword>
<dbReference type="GO" id="GO:0071555">
    <property type="term" value="P:cell wall organization"/>
    <property type="evidence" value="ECO:0007669"/>
    <property type="project" value="UniProtKB-KW"/>
</dbReference>
<evidence type="ECO:0000313" key="11">
    <source>
        <dbReference type="Proteomes" id="UP001057868"/>
    </source>
</evidence>
<keyword evidence="7" id="KW-0961">Cell wall biogenesis/degradation</keyword>
<keyword evidence="6" id="KW-0326">Glycosidase</keyword>
<protein>
    <recommendedName>
        <fullName evidence="3">glucan endo-1,3-beta-D-glucosidase</fullName>
        <ecNumber evidence="3">3.2.1.39</ecNumber>
    </recommendedName>
</protein>
<dbReference type="PANTHER" id="PTHR31983:SF0">
    <property type="entry name" value="GLUCAN ENDO-1,3-BETA-D-GLUCOSIDASE 2"/>
    <property type="match status" value="1"/>
</dbReference>
<feature type="domain" description="F5/8 type C" evidence="9">
    <location>
        <begin position="1165"/>
        <end position="1311"/>
    </location>
</feature>
<dbReference type="Gene3D" id="1.20.1270.70">
    <property type="entry name" value="Designed single chain three-helix bundle"/>
    <property type="match status" value="2"/>
</dbReference>
<keyword evidence="5" id="KW-0119">Carbohydrate metabolism</keyword>
<evidence type="ECO:0000256" key="2">
    <source>
        <dbReference type="ARBA" id="ARBA00010730"/>
    </source>
</evidence>
<comment type="caution">
    <text evidence="10">The sequence shown here is derived from an EMBL/GenBank/DDBJ whole genome shotgun (WGS) entry which is preliminary data.</text>
</comment>
<feature type="domain" description="F5/8 type C" evidence="9">
    <location>
        <begin position="179"/>
        <end position="319"/>
    </location>
</feature>
<dbReference type="GO" id="GO:0052861">
    <property type="term" value="F:endo-1,3(4)-beta-glucanase activity"/>
    <property type="evidence" value="ECO:0007669"/>
    <property type="project" value="InterPro"/>
</dbReference>
<dbReference type="InterPro" id="IPR005200">
    <property type="entry name" value="Endo-beta-glucanase"/>
</dbReference>
<dbReference type="Pfam" id="PF22633">
    <property type="entry name" value="F5_F8_type_C_2"/>
    <property type="match status" value="4"/>
</dbReference>
<dbReference type="InterPro" id="IPR000421">
    <property type="entry name" value="FA58C"/>
</dbReference>
<dbReference type="PROSITE" id="PS50022">
    <property type="entry name" value="FA58C_3"/>
    <property type="match status" value="4"/>
</dbReference>
<evidence type="ECO:0000256" key="7">
    <source>
        <dbReference type="ARBA" id="ARBA00023316"/>
    </source>
</evidence>
<dbReference type="GO" id="GO:0042973">
    <property type="term" value="F:glucan endo-1,3-beta-D-glucosidase activity"/>
    <property type="evidence" value="ECO:0007669"/>
    <property type="project" value="UniProtKB-EC"/>
</dbReference>
<dbReference type="GO" id="GO:0000272">
    <property type="term" value="P:polysaccharide catabolic process"/>
    <property type="evidence" value="ECO:0007669"/>
    <property type="project" value="UniProtKB-KW"/>
</dbReference>
<organism evidence="10 11">
    <name type="scientific">Clostridium folliculivorans</name>
    <dbReference type="NCBI Taxonomy" id="2886038"/>
    <lineage>
        <taxon>Bacteria</taxon>
        <taxon>Bacillati</taxon>
        <taxon>Bacillota</taxon>
        <taxon>Clostridia</taxon>
        <taxon>Eubacteriales</taxon>
        <taxon>Clostridiaceae</taxon>
        <taxon>Clostridium</taxon>
    </lineage>
</organism>
<dbReference type="InterPro" id="IPR008979">
    <property type="entry name" value="Galactose-bd-like_sf"/>
</dbReference>
<dbReference type="PROSITE" id="PS52008">
    <property type="entry name" value="GH81"/>
    <property type="match status" value="1"/>
</dbReference>
<evidence type="ECO:0000256" key="5">
    <source>
        <dbReference type="ARBA" id="ARBA00023277"/>
    </source>
</evidence>
<evidence type="ECO:0000256" key="3">
    <source>
        <dbReference type="ARBA" id="ARBA00012780"/>
    </source>
</evidence>